<evidence type="ECO:0000256" key="1">
    <source>
        <dbReference type="ARBA" id="ARBA00000681"/>
    </source>
</evidence>
<comment type="pathway">
    <text evidence="2 10">Glycan degradation; xylan degradation.</text>
</comment>
<feature type="active site" description="Nucleophile" evidence="10">
    <location>
        <position position="174"/>
    </location>
</feature>
<protein>
    <recommendedName>
        <fullName evidence="4 10">endo-1,4-beta-xylanase</fullName>
        <ecNumber evidence="4 10">3.2.1.8</ecNumber>
    </recommendedName>
</protein>
<gene>
    <name evidence="12" type="ORF">FB45DRAFT_805447</name>
</gene>
<dbReference type="InterPro" id="IPR033123">
    <property type="entry name" value="GH11_dom"/>
</dbReference>
<keyword evidence="5 10" id="KW-0858">Xylan degradation</keyword>
<evidence type="ECO:0000256" key="7">
    <source>
        <dbReference type="ARBA" id="ARBA00023277"/>
    </source>
</evidence>
<dbReference type="Gene3D" id="2.60.120.180">
    <property type="match status" value="1"/>
</dbReference>
<feature type="active site" description="Proton donor" evidence="10">
    <location>
        <position position="264"/>
    </location>
</feature>
<feature type="non-terminal residue" evidence="12">
    <location>
        <position position="1"/>
    </location>
</feature>
<dbReference type="InterPro" id="IPR001137">
    <property type="entry name" value="Glyco_hydro_11"/>
</dbReference>
<dbReference type="GO" id="GO:0031176">
    <property type="term" value="F:endo-1,4-beta-xylanase activity"/>
    <property type="evidence" value="ECO:0007669"/>
    <property type="project" value="UniProtKB-UniRule"/>
</dbReference>
<comment type="caution">
    <text evidence="12">The sequence shown here is derived from an EMBL/GenBank/DDBJ whole genome shotgun (WGS) entry which is preliminary data.</text>
</comment>
<dbReference type="GO" id="GO:0045493">
    <property type="term" value="P:xylan catabolic process"/>
    <property type="evidence" value="ECO:0007669"/>
    <property type="project" value="UniProtKB-UniRule"/>
</dbReference>
<dbReference type="AlphaFoldDB" id="A0AAD7F8W9"/>
<organism evidence="12 13">
    <name type="scientific">Roridomyces roridus</name>
    <dbReference type="NCBI Taxonomy" id="1738132"/>
    <lineage>
        <taxon>Eukaryota</taxon>
        <taxon>Fungi</taxon>
        <taxon>Dikarya</taxon>
        <taxon>Basidiomycota</taxon>
        <taxon>Agaricomycotina</taxon>
        <taxon>Agaricomycetes</taxon>
        <taxon>Agaricomycetidae</taxon>
        <taxon>Agaricales</taxon>
        <taxon>Marasmiineae</taxon>
        <taxon>Mycenaceae</taxon>
        <taxon>Roridomyces</taxon>
    </lineage>
</organism>
<keyword evidence="13" id="KW-1185">Reference proteome</keyword>
<evidence type="ECO:0000256" key="6">
    <source>
        <dbReference type="ARBA" id="ARBA00022801"/>
    </source>
</evidence>
<evidence type="ECO:0000256" key="10">
    <source>
        <dbReference type="PROSITE-ProRule" id="PRU01097"/>
    </source>
</evidence>
<dbReference type="PANTHER" id="PTHR46828">
    <property type="entry name" value="ENDO-1,4-BETA-XYLANASE A-RELATED"/>
    <property type="match status" value="1"/>
</dbReference>
<keyword evidence="7 10" id="KW-0119">Carbohydrate metabolism</keyword>
<evidence type="ECO:0000313" key="13">
    <source>
        <dbReference type="Proteomes" id="UP001221142"/>
    </source>
</evidence>
<evidence type="ECO:0000256" key="2">
    <source>
        <dbReference type="ARBA" id="ARBA00004851"/>
    </source>
</evidence>
<dbReference type="InterPro" id="IPR013320">
    <property type="entry name" value="ConA-like_dom_sf"/>
</dbReference>
<name>A0AAD7F8W9_9AGAR</name>
<evidence type="ECO:0000256" key="8">
    <source>
        <dbReference type="ARBA" id="ARBA00023295"/>
    </source>
</evidence>
<evidence type="ECO:0000256" key="9">
    <source>
        <dbReference type="ARBA" id="ARBA00023326"/>
    </source>
</evidence>
<dbReference type="PROSITE" id="PS51761">
    <property type="entry name" value="GH11_3"/>
    <property type="match status" value="1"/>
</dbReference>
<comment type="catalytic activity">
    <reaction evidence="1 10">
        <text>Endohydrolysis of (1-&gt;4)-beta-D-xylosidic linkages in xylans.</text>
        <dbReference type="EC" id="3.2.1.8"/>
    </reaction>
</comment>
<evidence type="ECO:0000256" key="3">
    <source>
        <dbReference type="ARBA" id="ARBA00007792"/>
    </source>
</evidence>
<feature type="domain" description="GH11" evidence="11">
    <location>
        <begin position="82"/>
        <end position="277"/>
    </location>
</feature>
<dbReference type="Proteomes" id="UP001221142">
    <property type="component" value="Unassembled WGS sequence"/>
</dbReference>
<keyword evidence="9 10" id="KW-0624">Polysaccharide degradation</keyword>
<dbReference type="SUPFAM" id="SSF49899">
    <property type="entry name" value="Concanavalin A-like lectins/glucanases"/>
    <property type="match status" value="1"/>
</dbReference>
<dbReference type="PANTHER" id="PTHR46828:SF2">
    <property type="entry name" value="ENDO-1,4-BETA-XYLANASE A-RELATED"/>
    <property type="match status" value="1"/>
</dbReference>
<evidence type="ECO:0000313" key="12">
    <source>
        <dbReference type="EMBL" id="KAJ7609536.1"/>
    </source>
</evidence>
<dbReference type="InterPro" id="IPR013319">
    <property type="entry name" value="GH11/12"/>
</dbReference>
<evidence type="ECO:0000259" key="11">
    <source>
        <dbReference type="PROSITE" id="PS51761"/>
    </source>
</evidence>
<evidence type="ECO:0000256" key="4">
    <source>
        <dbReference type="ARBA" id="ARBA00012590"/>
    </source>
</evidence>
<keyword evidence="6 10" id="KW-0378">Hydrolase</keyword>
<keyword evidence="8 10" id="KW-0326">Glycosidase</keyword>
<sequence>MELPSIRSRLWAFGRTGELNTMRVTPSFKPRVLRFRRMELPSIRSPGIIPPIFIPLLAYNLEDGKKPGKSIMLLLTLLGAVTACAASALNITGTDWFYYQFGAADDTSVTISDYFTDFREYSLQWEAGAQFLGGKGWEAGSSEPLNFTSTYSSTASNSADLLLYGVTTSEPAIEYFIVEAISPRTAAQLAVQPILGTVEADDGVYDVYQTMATDATPQYWSVRQIARDGGVITPSTHFASWTALGMPAGAVGTLGLQLVAVKSEEAEESGGIDVTILNAFNCQPRWAQCGQIIFPGIECCQTGLTCVVTG</sequence>
<dbReference type="Pfam" id="PF00457">
    <property type="entry name" value="Glyco_hydro_11"/>
    <property type="match status" value="1"/>
</dbReference>
<dbReference type="EMBL" id="JARKIF010000040">
    <property type="protein sequence ID" value="KAJ7609536.1"/>
    <property type="molecule type" value="Genomic_DNA"/>
</dbReference>
<accession>A0AAD7F8W9</accession>
<evidence type="ECO:0000256" key="5">
    <source>
        <dbReference type="ARBA" id="ARBA00022651"/>
    </source>
</evidence>
<proteinExistence type="inferred from homology"/>
<comment type="similarity">
    <text evidence="3 10">Belongs to the glycosyl hydrolase 11 (cellulase G) family.</text>
</comment>
<reference evidence="12" key="1">
    <citation type="submission" date="2023-03" db="EMBL/GenBank/DDBJ databases">
        <title>Massive genome expansion in bonnet fungi (Mycena s.s.) driven by repeated elements and novel gene families across ecological guilds.</title>
        <authorList>
            <consortium name="Lawrence Berkeley National Laboratory"/>
            <person name="Harder C.B."/>
            <person name="Miyauchi S."/>
            <person name="Viragh M."/>
            <person name="Kuo A."/>
            <person name="Thoen E."/>
            <person name="Andreopoulos B."/>
            <person name="Lu D."/>
            <person name="Skrede I."/>
            <person name="Drula E."/>
            <person name="Henrissat B."/>
            <person name="Morin E."/>
            <person name="Kohler A."/>
            <person name="Barry K."/>
            <person name="LaButti K."/>
            <person name="Morin E."/>
            <person name="Salamov A."/>
            <person name="Lipzen A."/>
            <person name="Mereny Z."/>
            <person name="Hegedus B."/>
            <person name="Baldrian P."/>
            <person name="Stursova M."/>
            <person name="Weitz H."/>
            <person name="Taylor A."/>
            <person name="Grigoriev I.V."/>
            <person name="Nagy L.G."/>
            <person name="Martin F."/>
            <person name="Kauserud H."/>
        </authorList>
    </citation>
    <scope>NUCLEOTIDE SEQUENCE</scope>
    <source>
        <strain evidence="12">9284</strain>
    </source>
</reference>
<dbReference type="EC" id="3.2.1.8" evidence="4 10"/>